<organism evidence="7 8">
    <name type="scientific">Actinophytocola gossypii</name>
    <dbReference type="NCBI Taxonomy" id="2812003"/>
    <lineage>
        <taxon>Bacteria</taxon>
        <taxon>Bacillati</taxon>
        <taxon>Actinomycetota</taxon>
        <taxon>Actinomycetes</taxon>
        <taxon>Pseudonocardiales</taxon>
        <taxon>Pseudonocardiaceae</taxon>
    </lineage>
</organism>
<evidence type="ECO:0000256" key="2">
    <source>
        <dbReference type="ARBA" id="ARBA00023125"/>
    </source>
</evidence>
<comment type="caution">
    <text evidence="7">The sequence shown here is derived from an EMBL/GenBank/DDBJ whole genome shotgun (WGS) entry which is preliminary data.</text>
</comment>
<proteinExistence type="predicted"/>
<dbReference type="PANTHER" id="PTHR30055">
    <property type="entry name" value="HTH-TYPE TRANSCRIPTIONAL REGULATOR RUTR"/>
    <property type="match status" value="1"/>
</dbReference>
<dbReference type="InterPro" id="IPR036271">
    <property type="entry name" value="Tet_transcr_reg_TetR-rel_C_sf"/>
</dbReference>
<evidence type="ECO:0000256" key="5">
    <source>
        <dbReference type="SAM" id="MobiDB-lite"/>
    </source>
</evidence>
<protein>
    <submittedName>
        <fullName evidence="7">TetR/AcrR family transcriptional regulator</fullName>
    </submittedName>
</protein>
<dbReference type="Proteomes" id="UP001156441">
    <property type="component" value="Unassembled WGS sequence"/>
</dbReference>
<dbReference type="Gene3D" id="1.10.357.10">
    <property type="entry name" value="Tetracycline Repressor, domain 2"/>
    <property type="match status" value="1"/>
</dbReference>
<dbReference type="Pfam" id="PF21597">
    <property type="entry name" value="TetR_C_43"/>
    <property type="match status" value="1"/>
</dbReference>
<dbReference type="InterPro" id="IPR001647">
    <property type="entry name" value="HTH_TetR"/>
</dbReference>
<dbReference type="Pfam" id="PF00440">
    <property type="entry name" value="TetR_N"/>
    <property type="match status" value="1"/>
</dbReference>
<gene>
    <name evidence="7" type="ORF">JT362_16735</name>
</gene>
<keyword evidence="1" id="KW-0805">Transcription regulation</keyword>
<keyword evidence="8" id="KW-1185">Reference proteome</keyword>
<evidence type="ECO:0000259" key="6">
    <source>
        <dbReference type="PROSITE" id="PS50977"/>
    </source>
</evidence>
<sequence length="241" mass="26696">MNETNGHRPKQRRMRADALRNREQILRSAVDLLIEQGPAAPMEAIARRAGVGIATLYRHFPDRSVLLRQVALDTLRQSAHEATVSLAEEPDAFAGLSRFMHDSIDLRIGAVMPVLADRVPMDDELMAARRESRDAVDALVDAAHRQGYLREDVTSGDIGLLIIRLTPPLPGEMDPEDNHQLSHRHLELLLDGLVRVMSDQELPGPVLSTDELTRIPPGPGPGYAGMTDELRAKVQGRCHPR</sequence>
<reference evidence="7 8" key="1">
    <citation type="submission" date="2021-02" db="EMBL/GenBank/DDBJ databases">
        <title>Actinophytocola xerophila sp. nov., isolated from soil of cotton cropping field.</title>
        <authorList>
            <person name="Huang R."/>
            <person name="Chen X."/>
            <person name="Ge X."/>
            <person name="Liu W."/>
        </authorList>
    </citation>
    <scope>NUCLEOTIDE SEQUENCE [LARGE SCALE GENOMIC DNA]</scope>
    <source>
        <strain evidence="7 8">S1-96</strain>
    </source>
</reference>
<evidence type="ECO:0000256" key="1">
    <source>
        <dbReference type="ARBA" id="ARBA00023015"/>
    </source>
</evidence>
<dbReference type="RefSeq" id="WP_260192169.1">
    <property type="nucleotide sequence ID" value="NZ_JAFFZE010000014.1"/>
</dbReference>
<dbReference type="InterPro" id="IPR050109">
    <property type="entry name" value="HTH-type_TetR-like_transc_reg"/>
</dbReference>
<evidence type="ECO:0000256" key="4">
    <source>
        <dbReference type="PROSITE-ProRule" id="PRU00335"/>
    </source>
</evidence>
<evidence type="ECO:0000313" key="8">
    <source>
        <dbReference type="Proteomes" id="UP001156441"/>
    </source>
</evidence>
<feature type="region of interest" description="Disordered" evidence="5">
    <location>
        <begin position="204"/>
        <end position="224"/>
    </location>
</feature>
<feature type="DNA-binding region" description="H-T-H motif" evidence="4">
    <location>
        <begin position="41"/>
        <end position="60"/>
    </location>
</feature>
<dbReference type="PRINTS" id="PR00455">
    <property type="entry name" value="HTHTETR"/>
</dbReference>
<name>A0ABT2JA80_9PSEU</name>
<evidence type="ECO:0000256" key="3">
    <source>
        <dbReference type="ARBA" id="ARBA00023163"/>
    </source>
</evidence>
<evidence type="ECO:0000313" key="7">
    <source>
        <dbReference type="EMBL" id="MCT2584766.1"/>
    </source>
</evidence>
<dbReference type="InterPro" id="IPR009057">
    <property type="entry name" value="Homeodomain-like_sf"/>
</dbReference>
<dbReference type="PANTHER" id="PTHR30055:SF234">
    <property type="entry name" value="HTH-TYPE TRANSCRIPTIONAL REGULATOR BETI"/>
    <property type="match status" value="1"/>
</dbReference>
<accession>A0ABT2JA80</accession>
<dbReference type="SUPFAM" id="SSF48498">
    <property type="entry name" value="Tetracyclin repressor-like, C-terminal domain"/>
    <property type="match status" value="1"/>
</dbReference>
<feature type="domain" description="HTH tetR-type" evidence="6">
    <location>
        <begin position="19"/>
        <end position="78"/>
    </location>
</feature>
<keyword evidence="3" id="KW-0804">Transcription</keyword>
<dbReference type="InterPro" id="IPR049445">
    <property type="entry name" value="TetR_SbtR-like_C"/>
</dbReference>
<dbReference type="EMBL" id="JAFFZE010000014">
    <property type="protein sequence ID" value="MCT2584766.1"/>
    <property type="molecule type" value="Genomic_DNA"/>
</dbReference>
<dbReference type="SUPFAM" id="SSF46689">
    <property type="entry name" value="Homeodomain-like"/>
    <property type="match status" value="1"/>
</dbReference>
<keyword evidence="2 4" id="KW-0238">DNA-binding</keyword>
<dbReference type="PROSITE" id="PS50977">
    <property type="entry name" value="HTH_TETR_2"/>
    <property type="match status" value="1"/>
</dbReference>